<sequence length="134" mass="14599">MSKKHSGSCLCGKVRYEIDGDFERFVLCHCHYCQKDTGSAHAANLFSTSATLKWLSGFDKVTVFNLPSTRHTKAFCAVCGSPVPQQSTGNLLVVPAASLDSAITIPPNAHLYMASRAAWEHDLENLPRYDGLPA</sequence>
<comment type="similarity">
    <text evidence="1">Belongs to the Gfa family.</text>
</comment>
<reference evidence="6 7" key="1">
    <citation type="journal article" date="2012" name="Antonie Van Leeuwenhoek">
        <title>Shewanella litorisediminis sp. nov., a gammaproteobacterium isolated from a tidal flat sediment.</title>
        <authorList>
            <person name="Lee M.H."/>
            <person name="Yoon J.H."/>
        </authorList>
    </citation>
    <scope>NUCLEOTIDE SEQUENCE [LARGE SCALE GENOMIC DNA]</scope>
    <source>
        <strain evidence="6 7">SMK1-12</strain>
    </source>
</reference>
<keyword evidence="2" id="KW-0479">Metal-binding</keyword>
<evidence type="ECO:0000256" key="2">
    <source>
        <dbReference type="ARBA" id="ARBA00022723"/>
    </source>
</evidence>
<dbReference type="Gene3D" id="3.90.1590.10">
    <property type="entry name" value="glutathione-dependent formaldehyde- activating enzyme (gfa)"/>
    <property type="match status" value="1"/>
</dbReference>
<accession>A0ABX7G7C4</accession>
<dbReference type="Pfam" id="PF04828">
    <property type="entry name" value="GFA"/>
    <property type="match status" value="1"/>
</dbReference>
<dbReference type="InterPro" id="IPR011057">
    <property type="entry name" value="Mss4-like_sf"/>
</dbReference>
<proteinExistence type="inferred from homology"/>
<dbReference type="PANTHER" id="PTHR33337">
    <property type="entry name" value="GFA DOMAIN-CONTAINING PROTEIN"/>
    <property type="match status" value="1"/>
</dbReference>
<dbReference type="EMBL" id="CP069213">
    <property type="protein sequence ID" value="QRH03269.1"/>
    <property type="molecule type" value="Genomic_DNA"/>
</dbReference>
<keyword evidence="4" id="KW-0456">Lyase</keyword>
<dbReference type="PANTHER" id="PTHR33337:SF40">
    <property type="entry name" value="CENP-V_GFA DOMAIN-CONTAINING PROTEIN-RELATED"/>
    <property type="match status" value="1"/>
</dbReference>
<evidence type="ECO:0000256" key="4">
    <source>
        <dbReference type="ARBA" id="ARBA00023239"/>
    </source>
</evidence>
<feature type="domain" description="CENP-V/GFA" evidence="5">
    <location>
        <begin position="5"/>
        <end position="120"/>
    </location>
</feature>
<dbReference type="InterPro" id="IPR006913">
    <property type="entry name" value="CENP-V/GFA"/>
</dbReference>
<evidence type="ECO:0000256" key="3">
    <source>
        <dbReference type="ARBA" id="ARBA00022833"/>
    </source>
</evidence>
<organism evidence="6 7">
    <name type="scientific">Shewanella litorisediminis</name>
    <dbReference type="NCBI Taxonomy" id="1173586"/>
    <lineage>
        <taxon>Bacteria</taxon>
        <taxon>Pseudomonadati</taxon>
        <taxon>Pseudomonadota</taxon>
        <taxon>Gammaproteobacteria</taxon>
        <taxon>Alteromonadales</taxon>
        <taxon>Shewanellaceae</taxon>
        <taxon>Shewanella</taxon>
    </lineage>
</organism>
<dbReference type="RefSeq" id="WP_203326827.1">
    <property type="nucleotide sequence ID" value="NZ_CP069213.1"/>
</dbReference>
<evidence type="ECO:0000259" key="5">
    <source>
        <dbReference type="PROSITE" id="PS51891"/>
    </source>
</evidence>
<evidence type="ECO:0000313" key="6">
    <source>
        <dbReference type="EMBL" id="QRH03269.1"/>
    </source>
</evidence>
<dbReference type="Proteomes" id="UP000596252">
    <property type="component" value="Chromosome"/>
</dbReference>
<evidence type="ECO:0000313" key="7">
    <source>
        <dbReference type="Proteomes" id="UP000596252"/>
    </source>
</evidence>
<dbReference type="SUPFAM" id="SSF51316">
    <property type="entry name" value="Mss4-like"/>
    <property type="match status" value="1"/>
</dbReference>
<gene>
    <name evidence="6" type="ORF">JQC75_07710</name>
</gene>
<dbReference type="PROSITE" id="PS51891">
    <property type="entry name" value="CENP_V_GFA"/>
    <property type="match status" value="1"/>
</dbReference>
<evidence type="ECO:0000256" key="1">
    <source>
        <dbReference type="ARBA" id="ARBA00005495"/>
    </source>
</evidence>
<name>A0ABX7G7C4_9GAMM</name>
<keyword evidence="7" id="KW-1185">Reference proteome</keyword>
<protein>
    <submittedName>
        <fullName evidence="6">GFA family protein</fullName>
    </submittedName>
</protein>
<keyword evidence="3" id="KW-0862">Zinc</keyword>